<dbReference type="PANTHER" id="PTHR43837:SF1">
    <property type="entry name" value="RIBOSOMAL PROTEIN US12 METHYLTHIOTRANSFERASE RIMO"/>
    <property type="match status" value="1"/>
</dbReference>
<reference evidence="3 4" key="1">
    <citation type="journal article" date="2016" name="Nat. Commun.">
        <title>Thousands of microbial genomes shed light on interconnected biogeochemical processes in an aquifer system.</title>
        <authorList>
            <person name="Anantharaman K."/>
            <person name="Brown C.T."/>
            <person name="Hug L.A."/>
            <person name="Sharon I."/>
            <person name="Castelle C.J."/>
            <person name="Probst A.J."/>
            <person name="Thomas B.C."/>
            <person name="Singh A."/>
            <person name="Wilkins M.J."/>
            <person name="Karaoz U."/>
            <person name="Brodie E.L."/>
            <person name="Williams K.H."/>
            <person name="Hubbard S.S."/>
            <person name="Banfield J.F."/>
        </authorList>
    </citation>
    <scope>NUCLEOTIDE SEQUENCE [LARGE SCALE GENOMIC DNA]</scope>
</reference>
<dbReference type="PROSITE" id="PS51918">
    <property type="entry name" value="RADICAL_SAM"/>
    <property type="match status" value="1"/>
</dbReference>
<dbReference type="GO" id="GO:0035599">
    <property type="term" value="F:aspartic acid methylthiotransferase activity"/>
    <property type="evidence" value="ECO:0007669"/>
    <property type="project" value="TreeGrafter"/>
</dbReference>
<dbReference type="InterPro" id="IPR058240">
    <property type="entry name" value="rSAM_sf"/>
</dbReference>
<dbReference type="SMART" id="SM00729">
    <property type="entry name" value="Elp3"/>
    <property type="match status" value="1"/>
</dbReference>
<dbReference type="SFLD" id="SFLDG01082">
    <property type="entry name" value="B12-binding_domain_containing"/>
    <property type="match status" value="1"/>
</dbReference>
<evidence type="ECO:0000313" key="3">
    <source>
        <dbReference type="EMBL" id="OGM06123.1"/>
    </source>
</evidence>
<dbReference type="AlphaFoldDB" id="A0A1F7WTN9"/>
<comment type="caution">
    <text evidence="3">The sequence shown here is derived from an EMBL/GenBank/DDBJ whole genome shotgun (WGS) entry which is preliminary data.</text>
</comment>
<dbReference type="Gene3D" id="3.40.50.12160">
    <property type="entry name" value="Methylthiotransferase, N-terminal domain"/>
    <property type="match status" value="1"/>
</dbReference>
<dbReference type="SUPFAM" id="SSF102114">
    <property type="entry name" value="Radical SAM enzymes"/>
    <property type="match status" value="1"/>
</dbReference>
<dbReference type="InterPro" id="IPR007197">
    <property type="entry name" value="rSAM"/>
</dbReference>
<dbReference type="InterPro" id="IPR023404">
    <property type="entry name" value="rSAM_horseshoe"/>
</dbReference>
<dbReference type="InterPro" id="IPR013848">
    <property type="entry name" value="Methylthiotransferase_N"/>
</dbReference>
<gene>
    <name evidence="3" type="ORF">A2008_00975</name>
</gene>
<proteinExistence type="predicted"/>
<dbReference type="PANTHER" id="PTHR43837">
    <property type="entry name" value="RIBOSOMAL PROTEIN S12 METHYLTHIOTRANSFERASE RIMO"/>
    <property type="match status" value="1"/>
</dbReference>
<dbReference type="Gene3D" id="3.80.30.20">
    <property type="entry name" value="tm_1862 like domain"/>
    <property type="match status" value="1"/>
</dbReference>
<dbReference type="InterPro" id="IPR005840">
    <property type="entry name" value="Ribosomal_uS12_MeSTrfase_RimO"/>
</dbReference>
<dbReference type="InterPro" id="IPR006638">
    <property type="entry name" value="Elp3/MiaA/NifB-like_rSAM"/>
</dbReference>
<dbReference type="EMBL" id="MGFH01000079">
    <property type="protein sequence ID" value="OGM06123.1"/>
    <property type="molecule type" value="Genomic_DNA"/>
</dbReference>
<dbReference type="Pfam" id="PF00919">
    <property type="entry name" value="UPF0004"/>
    <property type="match status" value="1"/>
</dbReference>
<dbReference type="PROSITE" id="PS51449">
    <property type="entry name" value="MTTASE_N"/>
    <property type="match status" value="1"/>
</dbReference>
<dbReference type="CDD" id="cd01335">
    <property type="entry name" value="Radical_SAM"/>
    <property type="match status" value="1"/>
</dbReference>
<feature type="domain" description="MTTase N-terminal" evidence="1">
    <location>
        <begin position="5"/>
        <end position="117"/>
    </location>
</feature>
<evidence type="ECO:0000313" key="4">
    <source>
        <dbReference type="Proteomes" id="UP000178735"/>
    </source>
</evidence>
<evidence type="ECO:0000259" key="2">
    <source>
        <dbReference type="PROSITE" id="PS51918"/>
    </source>
</evidence>
<dbReference type="GO" id="GO:0046872">
    <property type="term" value="F:metal ion binding"/>
    <property type="evidence" value="ECO:0007669"/>
    <property type="project" value="UniProtKB-KW"/>
</dbReference>
<protein>
    <submittedName>
        <fullName evidence="3">Uncharacterized protein</fullName>
    </submittedName>
</protein>
<organism evidence="3 4">
    <name type="scientific">Candidatus Wallbacteria bacterium GWC2_49_35</name>
    <dbReference type="NCBI Taxonomy" id="1817813"/>
    <lineage>
        <taxon>Bacteria</taxon>
        <taxon>Candidatus Walliibacteriota</taxon>
    </lineage>
</organism>
<dbReference type="Proteomes" id="UP000178735">
    <property type="component" value="Unassembled WGS sequence"/>
</dbReference>
<dbReference type="STRING" id="1817813.A2008_00975"/>
<name>A0A1F7WTN9_9BACT</name>
<accession>A0A1F7WTN9</accession>
<dbReference type="Pfam" id="PF04055">
    <property type="entry name" value="Radical_SAM"/>
    <property type="match status" value="1"/>
</dbReference>
<sequence length="401" mass="45999">MSKKAYVHSTKHPCTENAMNMNAIKRWYAANGWQITAAPADADIIIVSTCGFSKEQEDYEIGVIEKFGREKKDGCELIVTGCLPAINKDRLQSVFQGRTVPTSKLENFNDIMNFTSKIENFETHFVTENEYNTDPKISRFFRARKFFEKFSFLPFVSVPKILYTVPSEKWYCVRAAMGCTGNCSYCAIKNAHGPIKSDPLKTIVAQAKKGIEIGYREIALTGEDLGGYGVDLKTDLSELLNELVCLPGNFKINLRFIDPYWLHKLRDKLVPSFKTGKIKAFCAPAQSGSNRILKSMNRRYTFEQIKETVNYIIEKTGVEMISTNIIVGFPGETEEDFYQSMRLVDEVKHEMYMVFKYERRPDTKAAAFENHVPQDEIDRRYDIMHRAVVRKHLKNLIFGVK</sequence>
<dbReference type="GO" id="GO:0005829">
    <property type="term" value="C:cytosol"/>
    <property type="evidence" value="ECO:0007669"/>
    <property type="project" value="TreeGrafter"/>
</dbReference>
<dbReference type="SFLD" id="SFLDS00029">
    <property type="entry name" value="Radical_SAM"/>
    <property type="match status" value="1"/>
</dbReference>
<feature type="domain" description="Radical SAM core" evidence="2">
    <location>
        <begin position="165"/>
        <end position="394"/>
    </location>
</feature>
<dbReference type="InterPro" id="IPR038135">
    <property type="entry name" value="Methylthiotransferase_N_sf"/>
</dbReference>
<dbReference type="GO" id="GO:0051539">
    <property type="term" value="F:4 iron, 4 sulfur cluster binding"/>
    <property type="evidence" value="ECO:0007669"/>
    <property type="project" value="UniProtKB-KW"/>
</dbReference>
<evidence type="ECO:0000259" key="1">
    <source>
        <dbReference type="PROSITE" id="PS51449"/>
    </source>
</evidence>